<name>A0ABR3TD22_9PEZI</name>
<keyword evidence="2" id="KW-1185">Reference proteome</keyword>
<reference evidence="1 2" key="1">
    <citation type="submission" date="2024-02" db="EMBL/GenBank/DDBJ databases">
        <title>De novo assembly and annotation of 12 fungi associated with fruit tree decline syndrome in Ontario, Canada.</title>
        <authorList>
            <person name="Sulman M."/>
            <person name="Ellouze W."/>
            <person name="Ilyukhin E."/>
        </authorList>
    </citation>
    <scope>NUCLEOTIDE SEQUENCE [LARGE SCALE GENOMIC DNA]</scope>
    <source>
        <strain evidence="1 2">M1-105</strain>
    </source>
</reference>
<gene>
    <name evidence="1" type="ORF">SLS56_000606</name>
</gene>
<dbReference type="Proteomes" id="UP001521116">
    <property type="component" value="Unassembled WGS sequence"/>
</dbReference>
<proteinExistence type="predicted"/>
<evidence type="ECO:0000313" key="2">
    <source>
        <dbReference type="Proteomes" id="UP001521116"/>
    </source>
</evidence>
<evidence type="ECO:0000313" key="1">
    <source>
        <dbReference type="EMBL" id="KAL1637468.1"/>
    </source>
</evidence>
<dbReference type="EMBL" id="JAJVDC020000003">
    <property type="protein sequence ID" value="KAL1637468.1"/>
    <property type="molecule type" value="Genomic_DNA"/>
</dbReference>
<comment type="caution">
    <text evidence="1">The sequence shown here is derived from an EMBL/GenBank/DDBJ whole genome shotgun (WGS) entry which is preliminary data.</text>
</comment>
<protein>
    <submittedName>
        <fullName evidence="1">Uncharacterized protein</fullName>
    </submittedName>
</protein>
<accession>A0ABR3TD22</accession>
<organism evidence="1 2">
    <name type="scientific">Neofusicoccum ribis</name>
    <dbReference type="NCBI Taxonomy" id="45134"/>
    <lineage>
        <taxon>Eukaryota</taxon>
        <taxon>Fungi</taxon>
        <taxon>Dikarya</taxon>
        <taxon>Ascomycota</taxon>
        <taxon>Pezizomycotina</taxon>
        <taxon>Dothideomycetes</taxon>
        <taxon>Dothideomycetes incertae sedis</taxon>
        <taxon>Botryosphaeriales</taxon>
        <taxon>Botryosphaeriaceae</taxon>
        <taxon>Neofusicoccum</taxon>
    </lineage>
</organism>
<sequence>MKDLKVWDPRGWDAIMKNLKTEDAIPLRPPSRRDGLAAKFEATIAYKIALVEQGKSALAVPIQVDDPWTMDDFDMPYDGDEEIVEEGEILTQRGEDETHMGADDELEVISFVGMDPATRKLVFQILLEEGPGYVEAVAKGVWRV</sequence>